<dbReference type="PANTHER" id="PTHR28181">
    <property type="entry name" value="UPF0655 PROTEIN YCR015C"/>
    <property type="match status" value="1"/>
</dbReference>
<name>A0A0P1BLM0_9BASI</name>
<evidence type="ECO:0000313" key="1">
    <source>
        <dbReference type="EMBL" id="CEH17097.1"/>
    </source>
</evidence>
<dbReference type="EMBL" id="CCYA01000254">
    <property type="protein sequence ID" value="CEH17097.1"/>
    <property type="molecule type" value="Genomic_DNA"/>
</dbReference>
<dbReference type="PANTHER" id="PTHR28181:SF1">
    <property type="entry name" value="COLD TOLERANCE PROTEIN 1"/>
    <property type="match status" value="1"/>
</dbReference>
<dbReference type="OrthoDB" id="10255128at2759"/>
<proteinExistence type="predicted"/>
<dbReference type="InterPro" id="IPR023214">
    <property type="entry name" value="HAD_sf"/>
</dbReference>
<protein>
    <submittedName>
        <fullName evidence="1">Uncharacterized protein</fullName>
    </submittedName>
</protein>
<accession>A0A0P1BLM0</accession>
<sequence>MLLLLDWDETLTSHDTLSLIAPPEGSQPHGAAFSTYSSAYSADLATYKSQHAEPRTLDEQLEWLDGLDEVELKSQERIEQGGLFRGALEVDLLQRATRVQLRRGVEKLAQWAQSDGHESEVHIISVGIHANEVELDSQGIGTGRLTKSASVTSSSGGIRTSTHKAAEAALIDLQARKERGLRGLTVYAGDSGTDLNALLSADLGIVMGEAKGLKEILNRIQQPDWLVEMNDWLEERRSGTRRARDHTLVRVDDWLQAVQVLQELHP</sequence>
<dbReference type="InterPro" id="IPR050849">
    <property type="entry name" value="HAD-like_hydrolase_phosphatase"/>
</dbReference>
<reference evidence="1 2" key="1">
    <citation type="submission" date="2014-09" db="EMBL/GenBank/DDBJ databases">
        <authorList>
            <person name="Magalhaes I.L.F."/>
            <person name="Oliveira U."/>
            <person name="Santos F.R."/>
            <person name="Vidigal T.H.D.A."/>
            <person name="Brescovit A.D."/>
            <person name="Santos A.J."/>
        </authorList>
    </citation>
    <scope>NUCLEOTIDE SEQUENCE [LARGE SCALE GENOMIC DNA]</scope>
</reference>
<keyword evidence="2" id="KW-1185">Reference proteome</keyword>
<evidence type="ECO:0000313" key="2">
    <source>
        <dbReference type="Proteomes" id="UP000054845"/>
    </source>
</evidence>
<dbReference type="STRING" id="401625.A0A0P1BLM0"/>
<dbReference type="Proteomes" id="UP000054845">
    <property type="component" value="Unassembled WGS sequence"/>
</dbReference>
<dbReference type="SUPFAM" id="SSF56784">
    <property type="entry name" value="HAD-like"/>
    <property type="match status" value="1"/>
</dbReference>
<dbReference type="InterPro" id="IPR036412">
    <property type="entry name" value="HAD-like_sf"/>
</dbReference>
<dbReference type="AlphaFoldDB" id="A0A0P1BLM0"/>
<dbReference type="Gene3D" id="3.40.50.1000">
    <property type="entry name" value="HAD superfamily/HAD-like"/>
    <property type="match status" value="1"/>
</dbReference>
<organism evidence="1 2">
    <name type="scientific">Ceraceosorus bombacis</name>
    <dbReference type="NCBI Taxonomy" id="401625"/>
    <lineage>
        <taxon>Eukaryota</taxon>
        <taxon>Fungi</taxon>
        <taxon>Dikarya</taxon>
        <taxon>Basidiomycota</taxon>
        <taxon>Ustilaginomycotina</taxon>
        <taxon>Exobasidiomycetes</taxon>
        <taxon>Ceraceosorales</taxon>
        <taxon>Ceraceosoraceae</taxon>
        <taxon>Ceraceosorus</taxon>
    </lineage>
</organism>